<protein>
    <submittedName>
        <fullName evidence="2">Putative domain HDIG-containing protein</fullName>
    </submittedName>
</protein>
<evidence type="ECO:0000313" key="3">
    <source>
        <dbReference type="Proteomes" id="UP000308489"/>
    </source>
</evidence>
<feature type="domain" description="HD" evidence="1">
    <location>
        <begin position="49"/>
        <end position="154"/>
    </location>
</feature>
<dbReference type="RefSeq" id="WP_138208887.1">
    <property type="nucleotide sequence ID" value="NZ_CBCRUQ010000030.1"/>
</dbReference>
<dbReference type="CDD" id="cd00077">
    <property type="entry name" value="HDc"/>
    <property type="match status" value="1"/>
</dbReference>
<keyword evidence="3" id="KW-1185">Reference proteome</keyword>
<organism evidence="2 3">
    <name type="scientific">Hathewaya histolytica</name>
    <name type="common">Clostridium histolyticum</name>
    <dbReference type="NCBI Taxonomy" id="1498"/>
    <lineage>
        <taxon>Bacteria</taxon>
        <taxon>Bacillati</taxon>
        <taxon>Bacillota</taxon>
        <taxon>Clostridia</taxon>
        <taxon>Eubacteriales</taxon>
        <taxon>Clostridiaceae</taxon>
        <taxon>Hathewaya</taxon>
    </lineage>
</organism>
<dbReference type="NCBIfam" id="TIGR00277">
    <property type="entry name" value="HDIG"/>
    <property type="match status" value="1"/>
</dbReference>
<dbReference type="EMBL" id="LR590481">
    <property type="protein sequence ID" value="VTQ81481.1"/>
    <property type="molecule type" value="Genomic_DNA"/>
</dbReference>
<reference evidence="2 3" key="1">
    <citation type="submission" date="2019-05" db="EMBL/GenBank/DDBJ databases">
        <authorList>
            <consortium name="Pathogen Informatics"/>
        </authorList>
    </citation>
    <scope>NUCLEOTIDE SEQUENCE [LARGE SCALE GENOMIC DNA]</scope>
    <source>
        <strain evidence="2 3">NCTC503</strain>
    </source>
</reference>
<dbReference type="Proteomes" id="UP000308489">
    <property type="component" value="Chromosome 1"/>
</dbReference>
<dbReference type="InterPro" id="IPR006675">
    <property type="entry name" value="HDIG_dom"/>
</dbReference>
<dbReference type="OrthoDB" id="68032at2"/>
<dbReference type="Pfam" id="PF01966">
    <property type="entry name" value="HD"/>
    <property type="match status" value="1"/>
</dbReference>
<proteinExistence type="predicted"/>
<dbReference type="InterPro" id="IPR003607">
    <property type="entry name" value="HD/PDEase_dom"/>
</dbReference>
<accession>A0A4U9QUK8</accession>
<dbReference type="AlphaFoldDB" id="A0A4U9QUK8"/>
<name>A0A4U9QUK8_HATHI</name>
<dbReference type="SUPFAM" id="SSF109604">
    <property type="entry name" value="HD-domain/PDEase-like"/>
    <property type="match status" value="1"/>
</dbReference>
<sequence length="172" mass="20759">MLSRIKQFFLGNFYTIKPFTKHDKMFIFKYLTKDEIYIFNTMKKYDRAHCLRVSKDLIKLIITDKSLGEQEILNIMKASLLHDVGKREGNFYIIDRVLMVLISERFKNKKYISKYKKLDIYMNHAEIGYKILKQSKLFSDKVLYMVKNHHNNKPCDDFQYIISLFQQCDDRN</sequence>
<dbReference type="KEGG" id="hhw:NCTC503_00013"/>
<gene>
    <name evidence="2" type="ORF">NCTC503_00013</name>
</gene>
<dbReference type="Gene3D" id="1.10.3210.10">
    <property type="entry name" value="Hypothetical protein af1432"/>
    <property type="match status" value="1"/>
</dbReference>
<evidence type="ECO:0000313" key="2">
    <source>
        <dbReference type="EMBL" id="VTQ81481.1"/>
    </source>
</evidence>
<dbReference type="InterPro" id="IPR006674">
    <property type="entry name" value="HD_domain"/>
</dbReference>
<evidence type="ECO:0000259" key="1">
    <source>
        <dbReference type="Pfam" id="PF01966"/>
    </source>
</evidence>